<evidence type="ECO:0000313" key="3">
    <source>
        <dbReference type="Proteomes" id="UP000016936"/>
    </source>
</evidence>
<dbReference type="HOGENOM" id="CLU_1614751_0_0_1"/>
<sequence>MNTHALRGTKSSYSDIPSQQPDSSRYSDSRSIHDWLEAVFVAHNRSEKGRADDALRATCHTAKSCSAARIQTKMIRDNKKPNARVTRSKSRQQSIRDEIVSVEVNVAAFHIAEGSEGEQNMEDIGNNCTAKHLPSELRMLRQPGLTSLPSTTSAHHWISADTQSQ</sequence>
<reference evidence="2 3" key="1">
    <citation type="journal article" date="2012" name="PLoS Pathog.">
        <title>Diverse lifestyles and strategies of plant pathogenesis encoded in the genomes of eighteen Dothideomycetes fungi.</title>
        <authorList>
            <person name="Ohm R.A."/>
            <person name="Feau N."/>
            <person name="Henrissat B."/>
            <person name="Schoch C.L."/>
            <person name="Horwitz B.A."/>
            <person name="Barry K.W."/>
            <person name="Condon B.J."/>
            <person name="Copeland A.C."/>
            <person name="Dhillon B."/>
            <person name="Glaser F."/>
            <person name="Hesse C.N."/>
            <person name="Kosti I."/>
            <person name="LaButti K."/>
            <person name="Lindquist E.A."/>
            <person name="Lucas S."/>
            <person name="Salamov A.A."/>
            <person name="Bradshaw R.E."/>
            <person name="Ciuffetti L."/>
            <person name="Hamelin R.C."/>
            <person name="Kema G.H.J."/>
            <person name="Lawrence C."/>
            <person name="Scott J.A."/>
            <person name="Spatafora J.W."/>
            <person name="Turgeon B.G."/>
            <person name="de Wit P.J.G.M."/>
            <person name="Zhong S."/>
            <person name="Goodwin S.B."/>
            <person name="Grigoriev I.V."/>
        </authorList>
    </citation>
    <scope>NUCLEOTIDE SEQUENCE [LARGE SCALE GENOMIC DNA]</scope>
    <source>
        <strain evidence="3">C5 / ATCC 48332 / race O</strain>
    </source>
</reference>
<keyword evidence="3" id="KW-1185">Reference proteome</keyword>
<organism evidence="2 3">
    <name type="scientific">Cochliobolus heterostrophus (strain C5 / ATCC 48332 / race O)</name>
    <name type="common">Southern corn leaf blight fungus</name>
    <name type="synonym">Bipolaris maydis</name>
    <dbReference type="NCBI Taxonomy" id="701091"/>
    <lineage>
        <taxon>Eukaryota</taxon>
        <taxon>Fungi</taxon>
        <taxon>Dikarya</taxon>
        <taxon>Ascomycota</taxon>
        <taxon>Pezizomycotina</taxon>
        <taxon>Dothideomycetes</taxon>
        <taxon>Pleosporomycetidae</taxon>
        <taxon>Pleosporales</taxon>
        <taxon>Pleosporineae</taxon>
        <taxon>Pleosporaceae</taxon>
        <taxon>Bipolaris</taxon>
    </lineage>
</organism>
<protein>
    <submittedName>
        <fullName evidence="2">Uncharacterized protein</fullName>
    </submittedName>
</protein>
<name>M2TJH0_COCH5</name>
<evidence type="ECO:0000313" key="2">
    <source>
        <dbReference type="EMBL" id="EMD86629.1"/>
    </source>
</evidence>
<evidence type="ECO:0000256" key="1">
    <source>
        <dbReference type="SAM" id="MobiDB-lite"/>
    </source>
</evidence>
<feature type="compositionally biased region" description="Polar residues" evidence="1">
    <location>
        <begin position="1"/>
        <end position="24"/>
    </location>
</feature>
<feature type="region of interest" description="Disordered" evidence="1">
    <location>
        <begin position="145"/>
        <end position="165"/>
    </location>
</feature>
<reference evidence="3" key="2">
    <citation type="journal article" date="2013" name="PLoS Genet.">
        <title>Comparative genome structure, secondary metabolite, and effector coding capacity across Cochliobolus pathogens.</title>
        <authorList>
            <person name="Condon B.J."/>
            <person name="Leng Y."/>
            <person name="Wu D."/>
            <person name="Bushley K.E."/>
            <person name="Ohm R.A."/>
            <person name="Otillar R."/>
            <person name="Martin J."/>
            <person name="Schackwitz W."/>
            <person name="Grimwood J."/>
            <person name="MohdZainudin N."/>
            <person name="Xue C."/>
            <person name="Wang R."/>
            <person name="Manning V.A."/>
            <person name="Dhillon B."/>
            <person name="Tu Z.J."/>
            <person name="Steffenson B.J."/>
            <person name="Salamov A."/>
            <person name="Sun H."/>
            <person name="Lowry S."/>
            <person name="LaButti K."/>
            <person name="Han J."/>
            <person name="Copeland A."/>
            <person name="Lindquist E."/>
            <person name="Barry K."/>
            <person name="Schmutz J."/>
            <person name="Baker S.E."/>
            <person name="Ciuffetti L.M."/>
            <person name="Grigoriev I.V."/>
            <person name="Zhong S."/>
            <person name="Turgeon B.G."/>
        </authorList>
    </citation>
    <scope>NUCLEOTIDE SEQUENCE [LARGE SCALE GENOMIC DNA]</scope>
    <source>
        <strain evidence="3">C5 / ATCC 48332 / race O</strain>
    </source>
</reference>
<accession>M2TJH0</accession>
<dbReference type="OrthoDB" id="3778619at2759"/>
<gene>
    <name evidence="2" type="ORF">COCHEDRAFT_42534</name>
</gene>
<proteinExistence type="predicted"/>
<dbReference type="AlphaFoldDB" id="M2TJH0"/>
<feature type="region of interest" description="Disordered" evidence="1">
    <location>
        <begin position="1"/>
        <end position="29"/>
    </location>
</feature>
<feature type="non-terminal residue" evidence="2">
    <location>
        <position position="165"/>
    </location>
</feature>
<dbReference type="Proteomes" id="UP000016936">
    <property type="component" value="Unassembled WGS sequence"/>
</dbReference>
<dbReference type="EMBL" id="KB445584">
    <property type="protein sequence ID" value="EMD86629.1"/>
    <property type="molecule type" value="Genomic_DNA"/>
</dbReference>
<dbReference type="OMA" id="WISADTQ"/>